<dbReference type="Proteomes" id="UP000450161">
    <property type="component" value="Unassembled WGS sequence"/>
</dbReference>
<organism evidence="1 2">
    <name type="scientific">Segatella copri</name>
    <dbReference type="NCBI Taxonomy" id="165179"/>
    <lineage>
        <taxon>Bacteria</taxon>
        <taxon>Pseudomonadati</taxon>
        <taxon>Bacteroidota</taxon>
        <taxon>Bacteroidia</taxon>
        <taxon>Bacteroidales</taxon>
        <taxon>Prevotellaceae</taxon>
        <taxon>Segatella</taxon>
    </lineage>
</organism>
<name>A0A6I2TTQ1_9BACT</name>
<evidence type="ECO:0000313" key="1">
    <source>
        <dbReference type="EMBL" id="MST76705.1"/>
    </source>
</evidence>
<dbReference type="AlphaFoldDB" id="A0A6I2TTQ1"/>
<accession>A0A6I2TTQ1</accession>
<dbReference type="EMBL" id="VUNF01000003">
    <property type="protein sequence ID" value="MST76705.1"/>
    <property type="molecule type" value="Genomic_DNA"/>
</dbReference>
<dbReference type="RefSeq" id="WP_154480376.1">
    <property type="nucleotide sequence ID" value="NZ_VUNF01000003.1"/>
</dbReference>
<reference evidence="1 2" key="1">
    <citation type="submission" date="2019-08" db="EMBL/GenBank/DDBJ databases">
        <title>In-depth cultivation of the pig gut microbiome towards novel bacterial diversity and tailored functional studies.</title>
        <authorList>
            <person name="Wylensek D."/>
            <person name="Hitch T.C.A."/>
            <person name="Clavel T."/>
        </authorList>
    </citation>
    <scope>NUCLEOTIDE SEQUENCE [LARGE SCALE GENOMIC DNA]</scope>
    <source>
        <strain evidence="1 2">LKV-178-WT-2C</strain>
    </source>
</reference>
<comment type="caution">
    <text evidence="1">The sequence shown here is derived from an EMBL/GenBank/DDBJ whole genome shotgun (WGS) entry which is preliminary data.</text>
</comment>
<gene>
    <name evidence="1" type="ORF">FYJ72_03145</name>
</gene>
<sequence>MAAISTSDYHTSVRKIDTVDALWAIFSSQPKKIRRALAERLQGELVNAKSKKTGLDKALDDVENGLVSGPFNSADELFKHLNV</sequence>
<protein>
    <submittedName>
        <fullName evidence="1">Uncharacterized protein</fullName>
    </submittedName>
</protein>
<proteinExistence type="predicted"/>
<evidence type="ECO:0000313" key="2">
    <source>
        <dbReference type="Proteomes" id="UP000450161"/>
    </source>
</evidence>